<dbReference type="OrthoDB" id="9804874at2"/>
<evidence type="ECO:0000256" key="1">
    <source>
        <dbReference type="ARBA" id="ARBA00004651"/>
    </source>
</evidence>
<dbReference type="RefSeq" id="WP_091585273.1">
    <property type="nucleotide sequence ID" value="NZ_FNDU01000006.1"/>
</dbReference>
<dbReference type="Proteomes" id="UP000199017">
    <property type="component" value="Unassembled WGS sequence"/>
</dbReference>
<feature type="transmembrane region" description="Helical" evidence="9">
    <location>
        <begin position="16"/>
        <end position="35"/>
    </location>
</feature>
<dbReference type="FunFam" id="1.20.1740.10:FF:000004">
    <property type="entry name" value="Sodium:alanine symporter family protein"/>
    <property type="match status" value="1"/>
</dbReference>
<dbReference type="InterPro" id="IPR001463">
    <property type="entry name" value="Na/Ala_symport"/>
</dbReference>
<evidence type="ECO:0000313" key="10">
    <source>
        <dbReference type="EMBL" id="SDI32490.1"/>
    </source>
</evidence>
<dbReference type="STRING" id="930129.SAMN05216352_106260"/>
<dbReference type="GO" id="GO:0005283">
    <property type="term" value="F:amino acid:sodium symporter activity"/>
    <property type="evidence" value="ECO:0007669"/>
    <property type="project" value="InterPro"/>
</dbReference>
<gene>
    <name evidence="10" type="ORF">SAMN05216352_106260</name>
</gene>
<name>A0A1G8JPI6_9BACI</name>
<dbReference type="GO" id="GO:0005886">
    <property type="term" value="C:plasma membrane"/>
    <property type="evidence" value="ECO:0007669"/>
    <property type="project" value="UniProtKB-SubCell"/>
</dbReference>
<dbReference type="Gene3D" id="1.20.1740.10">
    <property type="entry name" value="Amino acid/polyamine transporter I"/>
    <property type="match status" value="1"/>
</dbReference>
<feature type="transmembrane region" description="Helical" evidence="9">
    <location>
        <begin position="396"/>
        <end position="420"/>
    </location>
</feature>
<dbReference type="NCBIfam" id="TIGR00835">
    <property type="entry name" value="agcS"/>
    <property type="match status" value="1"/>
</dbReference>
<sequence length="492" mass="53867">MVSILNWISGLVWNQYFIYCFLGIGLFFTIASRFVQLVHVKEMIKYTFSRESSRSGVSSFQAISMSLGSRMGTGNIAGVATAIALGGPGAVFWMWLMAFLGSATAFIESSLAQIYKSKQNGEYRGGPPYYIEKGLGLKKIAIVYALIAIIAKGFGLMNIQSNTIAVSMEKAFGINPMFMGIILVLFFSLIVFGGIKRIAKATEFFVPLMAIGYLIVCSIILIANVSAIPDVFSLILSSAFGAEATFGGIVGAAISWGVQRGFFSNAAGSGGETYEGAAAEVSHPAKQGFVQAFGVYVDTWIICSATAFMILITGMYNVQPDGQEAIVTNVPGVEAGAVNVQMAVSDILPSFGYIFLAIALFFFCFTTMLSYYYKAETSLAYITRNWKSKVKWMNNLLKFLILIFVFTGTVVASNTAWTIGDIGLGSMAYFNLFALLLLFKPALKVLKDFKEQKKMGKDPVFDPAKLGIKNAEFWEKEYVQDEKHRKEQRKAQ</sequence>
<evidence type="ECO:0000256" key="2">
    <source>
        <dbReference type="ARBA" id="ARBA00009261"/>
    </source>
</evidence>
<evidence type="ECO:0000256" key="8">
    <source>
        <dbReference type="ARBA" id="ARBA00023136"/>
    </source>
</evidence>
<dbReference type="PRINTS" id="PR00175">
    <property type="entry name" value="NAALASMPORT"/>
</dbReference>
<evidence type="ECO:0000256" key="5">
    <source>
        <dbReference type="ARBA" id="ARBA00022692"/>
    </source>
</evidence>
<reference evidence="10 11" key="1">
    <citation type="submission" date="2016-10" db="EMBL/GenBank/DDBJ databases">
        <authorList>
            <person name="de Groot N.N."/>
        </authorList>
    </citation>
    <scope>NUCLEOTIDE SEQUENCE [LARGE SCALE GENOMIC DNA]</scope>
    <source>
        <strain evidence="11">P4B,CCM 7963,CECT 7998,DSM 25260,IBRC-M 10614,KCTC 13821</strain>
    </source>
</reference>
<accession>A0A1G8JPI6</accession>
<evidence type="ECO:0000256" key="3">
    <source>
        <dbReference type="ARBA" id="ARBA00022448"/>
    </source>
</evidence>
<feature type="transmembrane region" description="Helical" evidence="9">
    <location>
        <begin position="140"/>
        <end position="159"/>
    </location>
</feature>
<evidence type="ECO:0000256" key="7">
    <source>
        <dbReference type="ARBA" id="ARBA00022989"/>
    </source>
</evidence>
<feature type="transmembrane region" description="Helical" evidence="9">
    <location>
        <begin position="67"/>
        <end position="86"/>
    </location>
</feature>
<protein>
    <submittedName>
        <fullName evidence="10">Alanine or glycine:cation symporter, AGCS family</fullName>
    </submittedName>
</protein>
<feature type="transmembrane region" description="Helical" evidence="9">
    <location>
        <begin position="171"/>
        <end position="192"/>
    </location>
</feature>
<keyword evidence="5 9" id="KW-0812">Transmembrane</keyword>
<evidence type="ECO:0000256" key="4">
    <source>
        <dbReference type="ARBA" id="ARBA00022475"/>
    </source>
</evidence>
<keyword evidence="6 9" id="KW-0769">Symport</keyword>
<feature type="transmembrane region" description="Helical" evidence="9">
    <location>
        <begin position="351"/>
        <end position="375"/>
    </location>
</feature>
<evidence type="ECO:0000256" key="6">
    <source>
        <dbReference type="ARBA" id="ARBA00022847"/>
    </source>
</evidence>
<evidence type="ECO:0000256" key="9">
    <source>
        <dbReference type="RuleBase" id="RU363064"/>
    </source>
</evidence>
<feature type="transmembrane region" description="Helical" evidence="9">
    <location>
        <begin position="426"/>
        <end position="446"/>
    </location>
</feature>
<feature type="transmembrane region" description="Helical" evidence="9">
    <location>
        <begin position="204"/>
        <end position="225"/>
    </location>
</feature>
<organism evidence="10 11">
    <name type="scientific">Alteribacillus bidgolensis</name>
    <dbReference type="NCBI Taxonomy" id="930129"/>
    <lineage>
        <taxon>Bacteria</taxon>
        <taxon>Bacillati</taxon>
        <taxon>Bacillota</taxon>
        <taxon>Bacilli</taxon>
        <taxon>Bacillales</taxon>
        <taxon>Bacillaceae</taxon>
        <taxon>Alteribacillus</taxon>
    </lineage>
</organism>
<evidence type="ECO:0000313" key="11">
    <source>
        <dbReference type="Proteomes" id="UP000199017"/>
    </source>
</evidence>
<feature type="transmembrane region" description="Helical" evidence="9">
    <location>
        <begin position="293"/>
        <end position="316"/>
    </location>
</feature>
<dbReference type="Pfam" id="PF01235">
    <property type="entry name" value="Na_Ala_symp"/>
    <property type="match status" value="1"/>
</dbReference>
<dbReference type="PROSITE" id="PS00873">
    <property type="entry name" value="NA_ALANINE_SYMP"/>
    <property type="match status" value="1"/>
</dbReference>
<keyword evidence="3 9" id="KW-0813">Transport</keyword>
<dbReference type="AlphaFoldDB" id="A0A1G8JPI6"/>
<comment type="similarity">
    <text evidence="2 9">Belongs to the alanine or glycine:cation symporter (AGCS) (TC 2.A.25) family.</text>
</comment>
<dbReference type="PANTHER" id="PTHR30330">
    <property type="entry name" value="AGSS FAMILY TRANSPORTER, SODIUM-ALANINE"/>
    <property type="match status" value="1"/>
</dbReference>
<keyword evidence="8 9" id="KW-0472">Membrane</keyword>
<keyword evidence="11" id="KW-1185">Reference proteome</keyword>
<keyword evidence="4 9" id="KW-1003">Cell membrane</keyword>
<keyword evidence="7 9" id="KW-1133">Transmembrane helix</keyword>
<proteinExistence type="inferred from homology"/>
<dbReference type="PANTHER" id="PTHR30330:SF7">
    <property type="entry name" value="SODIUM_PROTON-DEPENDENT ALANINE CARRIER PROTEIN YRBD-RELATED"/>
    <property type="match status" value="1"/>
</dbReference>
<comment type="subcellular location">
    <subcellularLocation>
        <location evidence="1 9">Cell membrane</location>
        <topology evidence="1 9">Multi-pass membrane protein</topology>
    </subcellularLocation>
</comment>
<dbReference type="EMBL" id="FNDU01000006">
    <property type="protein sequence ID" value="SDI32490.1"/>
    <property type="molecule type" value="Genomic_DNA"/>
</dbReference>